<evidence type="ECO:0000313" key="3">
    <source>
        <dbReference type="Proteomes" id="UP000014500"/>
    </source>
</evidence>
<keyword evidence="3" id="KW-1185">Reference proteome</keyword>
<feature type="compositionally biased region" description="Acidic residues" evidence="1">
    <location>
        <begin position="143"/>
        <end position="161"/>
    </location>
</feature>
<reference evidence="2" key="2">
    <citation type="submission" date="2015-02" db="UniProtKB">
        <authorList>
            <consortium name="EnsemblMetazoa"/>
        </authorList>
    </citation>
    <scope>IDENTIFICATION</scope>
</reference>
<dbReference type="InterPro" id="IPR029367">
    <property type="entry name" value="SMIM10"/>
</dbReference>
<dbReference type="Pfam" id="PF15118">
    <property type="entry name" value="DUF4560"/>
    <property type="match status" value="1"/>
</dbReference>
<reference evidence="3" key="1">
    <citation type="submission" date="2011-05" db="EMBL/GenBank/DDBJ databases">
        <authorList>
            <person name="Richards S.R."/>
            <person name="Qu J."/>
            <person name="Jiang H."/>
            <person name="Jhangiani S.N."/>
            <person name="Agravi P."/>
            <person name="Goodspeed R."/>
            <person name="Gross S."/>
            <person name="Mandapat C."/>
            <person name="Jackson L."/>
            <person name="Mathew T."/>
            <person name="Pu L."/>
            <person name="Thornton R."/>
            <person name="Saada N."/>
            <person name="Wilczek-Boney K.B."/>
            <person name="Lee S."/>
            <person name="Kovar C."/>
            <person name="Wu Y."/>
            <person name="Scherer S.E."/>
            <person name="Worley K.C."/>
            <person name="Muzny D.M."/>
            <person name="Gibbs R."/>
        </authorList>
    </citation>
    <scope>NUCLEOTIDE SEQUENCE</scope>
    <source>
        <strain evidence="3">Brora</strain>
    </source>
</reference>
<evidence type="ECO:0000256" key="1">
    <source>
        <dbReference type="SAM" id="MobiDB-lite"/>
    </source>
</evidence>
<organism evidence="2 3">
    <name type="scientific">Strigamia maritima</name>
    <name type="common">European centipede</name>
    <name type="synonym">Geophilus maritimus</name>
    <dbReference type="NCBI Taxonomy" id="126957"/>
    <lineage>
        <taxon>Eukaryota</taxon>
        <taxon>Metazoa</taxon>
        <taxon>Ecdysozoa</taxon>
        <taxon>Arthropoda</taxon>
        <taxon>Myriapoda</taxon>
        <taxon>Chilopoda</taxon>
        <taxon>Pleurostigmophora</taxon>
        <taxon>Geophilomorpha</taxon>
        <taxon>Linotaeniidae</taxon>
        <taxon>Strigamia</taxon>
    </lineage>
</organism>
<feature type="region of interest" description="Disordered" evidence="1">
    <location>
        <begin position="142"/>
        <end position="161"/>
    </location>
</feature>
<dbReference type="Proteomes" id="UP000014500">
    <property type="component" value="Unassembled WGS sequence"/>
</dbReference>
<accession>T1IRK3</accession>
<protein>
    <submittedName>
        <fullName evidence="2">Uncharacterized protein</fullName>
    </submittedName>
</protein>
<dbReference type="HOGENOM" id="CLU_1645863_0_0_1"/>
<dbReference type="EMBL" id="JH431367">
    <property type="status" value="NOT_ANNOTATED_CDS"/>
    <property type="molecule type" value="Genomic_DNA"/>
</dbReference>
<name>T1IRK3_STRMM</name>
<dbReference type="AlphaFoldDB" id="T1IRK3"/>
<evidence type="ECO:0000313" key="2">
    <source>
        <dbReference type="EnsemblMetazoa" id="SMAR003698-PA"/>
    </source>
</evidence>
<dbReference type="STRING" id="126957.T1IRK3"/>
<sequence>MECRCPRPEGDPGNVFISPTIPTMAALAALAALAGVDVGAGSGVFVPWENMNRSPSPSEMKHRIASHRIARSVRRVVLLADWPDSIMYSNLSKSLSKSILFLFSFAWESRLRLPLLITISFMVLDVRMQLEINVNVANRDAEAGNEDNELEDDEEMEIEAL</sequence>
<dbReference type="EnsemblMetazoa" id="SMAR003698-RA">
    <property type="protein sequence ID" value="SMAR003698-PA"/>
    <property type="gene ID" value="SMAR003698"/>
</dbReference>
<proteinExistence type="predicted"/>